<dbReference type="Gene3D" id="3.30.420.10">
    <property type="entry name" value="Ribonuclease H-like superfamily/Ribonuclease H"/>
    <property type="match status" value="1"/>
</dbReference>
<dbReference type="GO" id="GO:0003676">
    <property type="term" value="F:nucleic acid binding"/>
    <property type="evidence" value="ECO:0007669"/>
    <property type="project" value="InterPro"/>
</dbReference>
<dbReference type="STRING" id="63057.A0A2P5CEC8"/>
<dbReference type="GO" id="GO:0004523">
    <property type="term" value="F:RNA-DNA hybrid ribonuclease activity"/>
    <property type="evidence" value="ECO:0007669"/>
    <property type="project" value="InterPro"/>
</dbReference>
<proteinExistence type="predicted"/>
<evidence type="ECO:0000313" key="3">
    <source>
        <dbReference type="Proteomes" id="UP000237000"/>
    </source>
</evidence>
<gene>
    <name evidence="2" type="ORF">TorRG33x02_288280</name>
</gene>
<dbReference type="SUPFAM" id="SSF53098">
    <property type="entry name" value="Ribonuclease H-like"/>
    <property type="match status" value="1"/>
</dbReference>
<dbReference type="InterPro" id="IPR012337">
    <property type="entry name" value="RNaseH-like_sf"/>
</dbReference>
<dbReference type="AlphaFoldDB" id="A0A2P5CEC8"/>
<dbReference type="PANTHER" id="PTHR47074">
    <property type="entry name" value="BNAC02G40300D PROTEIN"/>
    <property type="match status" value="1"/>
</dbReference>
<evidence type="ECO:0000313" key="2">
    <source>
        <dbReference type="EMBL" id="PON59344.1"/>
    </source>
</evidence>
<dbReference type="InterPro" id="IPR052929">
    <property type="entry name" value="RNase_H-like_EbsB-rel"/>
</dbReference>
<feature type="domain" description="RNase H type-1" evidence="1">
    <location>
        <begin position="367"/>
        <end position="486"/>
    </location>
</feature>
<dbReference type="Pfam" id="PF13456">
    <property type="entry name" value="RVT_3"/>
    <property type="match status" value="1"/>
</dbReference>
<evidence type="ECO:0000259" key="1">
    <source>
        <dbReference type="Pfam" id="PF13456"/>
    </source>
</evidence>
<dbReference type="InParanoid" id="A0A2P5CEC8"/>
<accession>A0A2P5CEC8</accession>
<dbReference type="InterPro" id="IPR002156">
    <property type="entry name" value="RNaseH_domain"/>
</dbReference>
<dbReference type="Proteomes" id="UP000237000">
    <property type="component" value="Unassembled WGS sequence"/>
</dbReference>
<dbReference type="InterPro" id="IPR036397">
    <property type="entry name" value="RNaseH_sf"/>
</dbReference>
<dbReference type="InterPro" id="IPR044730">
    <property type="entry name" value="RNase_H-like_dom_plant"/>
</dbReference>
<reference evidence="3" key="1">
    <citation type="submission" date="2016-06" db="EMBL/GenBank/DDBJ databases">
        <title>Parallel loss of symbiosis genes in relatives of nitrogen-fixing non-legume Parasponia.</title>
        <authorList>
            <person name="Van Velzen R."/>
            <person name="Holmer R."/>
            <person name="Bu F."/>
            <person name="Rutten L."/>
            <person name="Van Zeijl A."/>
            <person name="Liu W."/>
            <person name="Santuari L."/>
            <person name="Cao Q."/>
            <person name="Sharma T."/>
            <person name="Shen D."/>
            <person name="Roswanjaya Y."/>
            <person name="Wardhani T."/>
            <person name="Kalhor M.S."/>
            <person name="Jansen J."/>
            <person name="Van den Hoogen J."/>
            <person name="Gungor B."/>
            <person name="Hartog M."/>
            <person name="Hontelez J."/>
            <person name="Verver J."/>
            <person name="Yang W.-C."/>
            <person name="Schijlen E."/>
            <person name="Repin R."/>
            <person name="Schilthuizen M."/>
            <person name="Schranz E."/>
            <person name="Heidstra R."/>
            <person name="Miyata K."/>
            <person name="Fedorova E."/>
            <person name="Kohlen W."/>
            <person name="Bisseling T."/>
            <person name="Smit S."/>
            <person name="Geurts R."/>
        </authorList>
    </citation>
    <scope>NUCLEOTIDE SEQUENCE [LARGE SCALE GENOMIC DNA]</scope>
    <source>
        <strain evidence="3">cv. RG33-2</strain>
    </source>
</reference>
<protein>
    <submittedName>
        <fullName evidence="2">Ribonuclease H-like domain containing protein</fullName>
    </submittedName>
</protein>
<name>A0A2P5CEC8_TREOI</name>
<dbReference type="OrthoDB" id="1166712at2759"/>
<keyword evidence="3" id="KW-1185">Reference proteome</keyword>
<dbReference type="PANTHER" id="PTHR47074:SF11">
    <property type="entry name" value="REVERSE TRANSCRIPTASE-LIKE PROTEIN"/>
    <property type="match status" value="1"/>
</dbReference>
<sequence length="512" mass="58360">MCNVVDRQLRKFWWGTNDSGNPKLHLRAWDHICKPKTVGGLGFRRTSDYNRAFLARWSWLLTSGSTALWAQVLRNKYLRIGTFLDAEARASDSAFWKALLGVKDLIHKGACYLVGNGSSINIWRDPWVPKHQAYRPTPTCEPGPGFAWVNDFIMPGQRWNSVKLGEAFCDEDVQRILQIPLSVTTIEDKWGWMAAKNSKFSVKSAYIVDQKQRFSLPSSIALLSTINKKIPLERTSCPLCGGEEETPYHLFFRCPHVQPLWFMSPWTLRMENFSTSTCAQFLEFLLTGVEAEVSSRMLLYFSCLIEQTWKIRNELVHESKNFNLMWLHNRISAQYRELVAECNDHRKPRTTQEQWLPPPDGWLKVNTDVCMREKGSVGVSMVRDSRGTVVLAGSNFFHFEDVLVAESAALLAGIRLTIDNGFTNVIFEVDCDAVAKAIHGSMDDLTWEARTVLSDCKNLLQQLDMWEVDWIPRSANASAHNLAKWCSQSNVSGLIPFCNSPFSLCTRDRTSL</sequence>
<comment type="caution">
    <text evidence="2">The sequence shown here is derived from an EMBL/GenBank/DDBJ whole genome shotgun (WGS) entry which is preliminary data.</text>
</comment>
<organism evidence="2 3">
    <name type="scientific">Trema orientale</name>
    <name type="common">Charcoal tree</name>
    <name type="synonym">Celtis orientalis</name>
    <dbReference type="NCBI Taxonomy" id="63057"/>
    <lineage>
        <taxon>Eukaryota</taxon>
        <taxon>Viridiplantae</taxon>
        <taxon>Streptophyta</taxon>
        <taxon>Embryophyta</taxon>
        <taxon>Tracheophyta</taxon>
        <taxon>Spermatophyta</taxon>
        <taxon>Magnoliopsida</taxon>
        <taxon>eudicotyledons</taxon>
        <taxon>Gunneridae</taxon>
        <taxon>Pentapetalae</taxon>
        <taxon>rosids</taxon>
        <taxon>fabids</taxon>
        <taxon>Rosales</taxon>
        <taxon>Cannabaceae</taxon>
        <taxon>Trema</taxon>
    </lineage>
</organism>
<dbReference type="CDD" id="cd06222">
    <property type="entry name" value="RNase_H_like"/>
    <property type="match status" value="1"/>
</dbReference>
<dbReference type="EMBL" id="JXTC01000376">
    <property type="protein sequence ID" value="PON59344.1"/>
    <property type="molecule type" value="Genomic_DNA"/>
</dbReference>